<evidence type="ECO:0000256" key="9">
    <source>
        <dbReference type="ARBA" id="ARBA00023157"/>
    </source>
</evidence>
<dbReference type="GO" id="GO:0004252">
    <property type="term" value="F:serine-type endopeptidase activity"/>
    <property type="evidence" value="ECO:0007669"/>
    <property type="project" value="UniProtKB-EC"/>
</dbReference>
<comment type="similarity">
    <text evidence="10">Belongs to the peptidase S1 family. CLIP subfamily.</text>
</comment>
<dbReference type="GO" id="GO:0005576">
    <property type="term" value="C:extracellular region"/>
    <property type="evidence" value="ECO:0007669"/>
    <property type="project" value="UniProtKB-SubCell"/>
</dbReference>
<reference evidence="15" key="1">
    <citation type="submission" date="2013-03" db="EMBL/GenBank/DDBJ databases">
        <title>The Genome Sequence of Anopheles epiroticus epiroticus2.</title>
        <authorList>
            <consortium name="The Broad Institute Genomics Platform"/>
            <person name="Neafsey D.E."/>
            <person name="Howell P."/>
            <person name="Walker B."/>
            <person name="Young S.K."/>
            <person name="Zeng Q."/>
            <person name="Gargeya S."/>
            <person name="Fitzgerald M."/>
            <person name="Haas B."/>
            <person name="Abouelleil A."/>
            <person name="Allen A.W."/>
            <person name="Alvarado L."/>
            <person name="Arachchi H.M."/>
            <person name="Berlin A.M."/>
            <person name="Chapman S.B."/>
            <person name="Gainer-Dewar J."/>
            <person name="Goldberg J."/>
            <person name="Griggs A."/>
            <person name="Gujja S."/>
            <person name="Hansen M."/>
            <person name="Howarth C."/>
            <person name="Imamovic A."/>
            <person name="Ireland A."/>
            <person name="Larimer J."/>
            <person name="McCowan C."/>
            <person name="Murphy C."/>
            <person name="Pearson M."/>
            <person name="Poon T.W."/>
            <person name="Priest M."/>
            <person name="Roberts A."/>
            <person name="Saif S."/>
            <person name="Shea T."/>
            <person name="Sisk P."/>
            <person name="Sykes S."/>
            <person name="Wortman J."/>
            <person name="Nusbaum C."/>
            <person name="Birren B."/>
        </authorList>
    </citation>
    <scope>NUCLEOTIDE SEQUENCE [LARGE SCALE GENOMIC DNA]</scope>
    <source>
        <strain evidence="15">Epiroticus2</strain>
    </source>
</reference>
<dbReference type="InterPro" id="IPR018114">
    <property type="entry name" value="TRYPSIN_HIS"/>
</dbReference>
<dbReference type="FunFam" id="2.40.10.10:FF:000073">
    <property type="entry name" value="Trypsin alpha"/>
    <property type="match status" value="1"/>
</dbReference>
<comment type="catalytic activity">
    <reaction evidence="11">
        <text>Preferential cleavage: Arg-|-Xaa, Lys-|-Xaa.</text>
        <dbReference type="EC" id="3.4.21.4"/>
    </reaction>
</comment>
<dbReference type="SMART" id="SM00020">
    <property type="entry name" value="Tryp_SPc"/>
    <property type="match status" value="1"/>
</dbReference>
<evidence type="ECO:0000256" key="2">
    <source>
        <dbReference type="ARBA" id="ARBA00022525"/>
    </source>
</evidence>
<dbReference type="VEuPathDB" id="VectorBase:AEPI002452"/>
<sequence>MVATVAAVASGLLVAPARRAQIVGGFPIDITEVPYQISLRKNGRHSCGGSIISPDWILTAAHCLVGVTEDQMSVRAGSTYKEHDGVIRNVVRMVLHPTWDPDTNEGDIALLELESPLPLDGVTMASIEMPEQGEEDPEEGSKAIVSGWGQTMNKFHSNLILRATFVPIYNRDIEHRQRKLVPNSSKISFFTRCRWHWLWHWVRWYSLSVINVASRSYASVDTAMYDR</sequence>
<evidence type="ECO:0000256" key="11">
    <source>
        <dbReference type="ARBA" id="ARBA00036320"/>
    </source>
</evidence>
<dbReference type="InterPro" id="IPR009003">
    <property type="entry name" value="Peptidase_S1_PA"/>
</dbReference>
<dbReference type="Pfam" id="PF00089">
    <property type="entry name" value="Trypsin"/>
    <property type="match status" value="1"/>
</dbReference>
<dbReference type="GO" id="GO:0007586">
    <property type="term" value="P:digestion"/>
    <property type="evidence" value="ECO:0007669"/>
    <property type="project" value="UniProtKB-KW"/>
</dbReference>
<name>A0A182P6A4_9DIPT</name>
<dbReference type="PRINTS" id="PR00722">
    <property type="entry name" value="CHYMOTRYPSIN"/>
</dbReference>
<keyword evidence="8" id="KW-0865">Zymogen</keyword>
<evidence type="ECO:0000256" key="5">
    <source>
        <dbReference type="ARBA" id="ARBA00022757"/>
    </source>
</evidence>
<dbReference type="GO" id="GO:0006508">
    <property type="term" value="P:proteolysis"/>
    <property type="evidence" value="ECO:0007669"/>
    <property type="project" value="UniProtKB-KW"/>
</dbReference>
<organism evidence="14 15">
    <name type="scientific">Anopheles epiroticus</name>
    <dbReference type="NCBI Taxonomy" id="199890"/>
    <lineage>
        <taxon>Eukaryota</taxon>
        <taxon>Metazoa</taxon>
        <taxon>Ecdysozoa</taxon>
        <taxon>Arthropoda</taxon>
        <taxon>Hexapoda</taxon>
        <taxon>Insecta</taxon>
        <taxon>Pterygota</taxon>
        <taxon>Neoptera</taxon>
        <taxon>Endopterygota</taxon>
        <taxon>Diptera</taxon>
        <taxon>Nematocera</taxon>
        <taxon>Culicoidea</taxon>
        <taxon>Culicidae</taxon>
        <taxon>Anophelinae</taxon>
        <taxon>Anopheles</taxon>
    </lineage>
</organism>
<evidence type="ECO:0000313" key="15">
    <source>
        <dbReference type="Proteomes" id="UP000075885"/>
    </source>
</evidence>
<keyword evidence="2" id="KW-0964">Secreted</keyword>
<evidence type="ECO:0000256" key="8">
    <source>
        <dbReference type="ARBA" id="ARBA00023145"/>
    </source>
</evidence>
<dbReference type="STRING" id="199890.A0A182P6A4"/>
<dbReference type="Proteomes" id="UP000075885">
    <property type="component" value="Unassembled WGS sequence"/>
</dbReference>
<dbReference type="InterPro" id="IPR043504">
    <property type="entry name" value="Peptidase_S1_PA_chymotrypsin"/>
</dbReference>
<dbReference type="CDD" id="cd00190">
    <property type="entry name" value="Tryp_SPc"/>
    <property type="match status" value="1"/>
</dbReference>
<dbReference type="PROSITE" id="PS50240">
    <property type="entry name" value="TRYPSIN_DOM"/>
    <property type="match status" value="1"/>
</dbReference>
<evidence type="ECO:0000256" key="10">
    <source>
        <dbReference type="ARBA" id="ARBA00024195"/>
    </source>
</evidence>
<dbReference type="Gene3D" id="2.40.10.10">
    <property type="entry name" value="Trypsin-like serine proteases"/>
    <property type="match status" value="2"/>
</dbReference>
<evidence type="ECO:0000256" key="3">
    <source>
        <dbReference type="ARBA" id="ARBA00022670"/>
    </source>
</evidence>
<evidence type="ECO:0000259" key="13">
    <source>
        <dbReference type="PROSITE" id="PS50240"/>
    </source>
</evidence>
<dbReference type="SUPFAM" id="SSF50494">
    <property type="entry name" value="Trypsin-like serine proteases"/>
    <property type="match status" value="1"/>
</dbReference>
<dbReference type="AlphaFoldDB" id="A0A182P6A4"/>
<keyword evidence="7" id="KW-0720">Serine protease</keyword>
<comment type="subcellular location">
    <subcellularLocation>
        <location evidence="1">Secreted</location>
    </subcellularLocation>
</comment>
<dbReference type="PROSITE" id="PS00134">
    <property type="entry name" value="TRYPSIN_HIS"/>
    <property type="match status" value="1"/>
</dbReference>
<keyword evidence="5" id="KW-0222">Digestion</keyword>
<dbReference type="InterPro" id="IPR001254">
    <property type="entry name" value="Trypsin_dom"/>
</dbReference>
<keyword evidence="4" id="KW-0732">Signal</keyword>
<dbReference type="PANTHER" id="PTHR24276">
    <property type="entry name" value="POLYSERASE-RELATED"/>
    <property type="match status" value="1"/>
</dbReference>
<dbReference type="InterPro" id="IPR001314">
    <property type="entry name" value="Peptidase_S1A"/>
</dbReference>
<evidence type="ECO:0000256" key="12">
    <source>
        <dbReference type="ARBA" id="ARBA00038868"/>
    </source>
</evidence>
<keyword evidence="3" id="KW-0645">Protease</keyword>
<evidence type="ECO:0000256" key="6">
    <source>
        <dbReference type="ARBA" id="ARBA00022801"/>
    </source>
</evidence>
<dbReference type="EnsemblMetazoa" id="AEPI002452-RA">
    <property type="protein sequence ID" value="AEPI002452-PA"/>
    <property type="gene ID" value="AEPI002452"/>
</dbReference>
<dbReference type="EC" id="3.4.21.4" evidence="12"/>
<evidence type="ECO:0000256" key="1">
    <source>
        <dbReference type="ARBA" id="ARBA00004613"/>
    </source>
</evidence>
<feature type="domain" description="Peptidase S1" evidence="13">
    <location>
        <begin position="22"/>
        <end position="227"/>
    </location>
</feature>
<keyword evidence="9" id="KW-1015">Disulfide bond</keyword>
<evidence type="ECO:0000256" key="4">
    <source>
        <dbReference type="ARBA" id="ARBA00022729"/>
    </source>
</evidence>
<proteinExistence type="inferred from homology"/>
<keyword evidence="6" id="KW-0378">Hydrolase</keyword>
<dbReference type="InterPro" id="IPR050430">
    <property type="entry name" value="Peptidase_S1"/>
</dbReference>
<evidence type="ECO:0000313" key="14">
    <source>
        <dbReference type="EnsemblMetazoa" id="AEPI002452-PA"/>
    </source>
</evidence>
<evidence type="ECO:0000256" key="7">
    <source>
        <dbReference type="ARBA" id="ARBA00022825"/>
    </source>
</evidence>
<protein>
    <recommendedName>
        <fullName evidence="12">trypsin</fullName>
        <ecNumber evidence="12">3.4.21.4</ecNumber>
    </recommendedName>
</protein>
<dbReference type="PANTHER" id="PTHR24276:SF97">
    <property type="entry name" value="GH13245P2-RELATED"/>
    <property type="match status" value="1"/>
</dbReference>
<accession>A0A182P6A4</accession>
<reference evidence="14" key="2">
    <citation type="submission" date="2020-05" db="UniProtKB">
        <authorList>
            <consortium name="EnsemblMetazoa"/>
        </authorList>
    </citation>
    <scope>IDENTIFICATION</scope>
    <source>
        <strain evidence="14">Epiroticus2</strain>
    </source>
</reference>
<keyword evidence="15" id="KW-1185">Reference proteome</keyword>